<feature type="transmembrane region" description="Helical" evidence="13">
    <location>
        <begin position="140"/>
        <end position="163"/>
    </location>
</feature>
<name>A0ABQ1L6M9_9RHOB</name>
<evidence type="ECO:0000256" key="4">
    <source>
        <dbReference type="ARBA" id="ARBA00022475"/>
    </source>
</evidence>
<accession>A0ABQ1L6M9</accession>
<protein>
    <submittedName>
        <fullName evidence="15">Cytochrome b561</fullName>
    </submittedName>
</protein>
<evidence type="ECO:0000256" key="12">
    <source>
        <dbReference type="ARBA" id="ARBA00037975"/>
    </source>
</evidence>
<dbReference type="SUPFAM" id="SSF81342">
    <property type="entry name" value="Transmembrane di-heme cytochromes"/>
    <property type="match status" value="1"/>
</dbReference>
<feature type="domain" description="Cytochrome b561 bacterial/Ni-hydrogenase" evidence="14">
    <location>
        <begin position="20"/>
        <end position="173"/>
    </location>
</feature>
<keyword evidence="11 13" id="KW-0472">Membrane</keyword>
<comment type="caution">
    <text evidence="15">The sequence shown here is derived from an EMBL/GenBank/DDBJ whole genome shotgun (WGS) entry which is preliminary data.</text>
</comment>
<evidence type="ECO:0000256" key="7">
    <source>
        <dbReference type="ARBA" id="ARBA00022723"/>
    </source>
</evidence>
<evidence type="ECO:0000259" key="14">
    <source>
        <dbReference type="Pfam" id="PF01292"/>
    </source>
</evidence>
<dbReference type="PANTHER" id="PTHR30529:SF7">
    <property type="entry name" value="CYTOCHROME B561 BACTERIAL_NI-HYDROGENASE DOMAIN-CONTAINING PROTEIN"/>
    <property type="match status" value="1"/>
</dbReference>
<proteinExistence type="inferred from homology"/>
<keyword evidence="6 13" id="KW-0812">Transmembrane</keyword>
<keyword evidence="10" id="KW-0408">Iron</keyword>
<evidence type="ECO:0000256" key="10">
    <source>
        <dbReference type="ARBA" id="ARBA00023004"/>
    </source>
</evidence>
<feature type="transmembrane region" description="Helical" evidence="13">
    <location>
        <begin position="20"/>
        <end position="40"/>
    </location>
</feature>
<evidence type="ECO:0000313" key="15">
    <source>
        <dbReference type="EMBL" id="GGC19292.1"/>
    </source>
</evidence>
<dbReference type="InterPro" id="IPR016174">
    <property type="entry name" value="Di-haem_cyt_TM"/>
</dbReference>
<evidence type="ECO:0000256" key="13">
    <source>
        <dbReference type="SAM" id="Phobius"/>
    </source>
</evidence>
<comment type="subcellular location">
    <subcellularLocation>
        <location evidence="2">Cell membrane</location>
        <topology evidence="2">Multi-pass membrane protein</topology>
    </subcellularLocation>
</comment>
<dbReference type="InterPro" id="IPR052168">
    <property type="entry name" value="Cytochrome_b561_oxidase"/>
</dbReference>
<keyword evidence="16" id="KW-1185">Reference proteome</keyword>
<evidence type="ECO:0000256" key="6">
    <source>
        <dbReference type="ARBA" id="ARBA00022692"/>
    </source>
</evidence>
<evidence type="ECO:0000313" key="16">
    <source>
        <dbReference type="Proteomes" id="UP000645462"/>
    </source>
</evidence>
<reference evidence="16" key="1">
    <citation type="journal article" date="2019" name="Int. J. Syst. Evol. Microbiol.">
        <title>The Global Catalogue of Microorganisms (GCM) 10K type strain sequencing project: providing services to taxonomists for standard genome sequencing and annotation.</title>
        <authorList>
            <consortium name="The Broad Institute Genomics Platform"/>
            <consortium name="The Broad Institute Genome Sequencing Center for Infectious Disease"/>
            <person name="Wu L."/>
            <person name="Ma J."/>
        </authorList>
    </citation>
    <scope>NUCLEOTIDE SEQUENCE [LARGE SCALE GENOMIC DNA]</scope>
    <source>
        <strain evidence="16">CGMCC 1.12478</strain>
    </source>
</reference>
<keyword evidence="5" id="KW-0349">Heme</keyword>
<dbReference type="Proteomes" id="UP000645462">
    <property type="component" value="Unassembled WGS sequence"/>
</dbReference>
<organism evidence="15 16">
    <name type="scientific">Marivita lacus</name>
    <dbReference type="NCBI Taxonomy" id="1323742"/>
    <lineage>
        <taxon>Bacteria</taxon>
        <taxon>Pseudomonadati</taxon>
        <taxon>Pseudomonadota</taxon>
        <taxon>Alphaproteobacteria</taxon>
        <taxon>Rhodobacterales</taxon>
        <taxon>Roseobacteraceae</taxon>
        <taxon>Marivita</taxon>
    </lineage>
</organism>
<evidence type="ECO:0000256" key="8">
    <source>
        <dbReference type="ARBA" id="ARBA00022982"/>
    </source>
</evidence>
<keyword evidence="7" id="KW-0479">Metal-binding</keyword>
<evidence type="ECO:0000256" key="9">
    <source>
        <dbReference type="ARBA" id="ARBA00022989"/>
    </source>
</evidence>
<gene>
    <name evidence="15" type="primary">cybB</name>
    <name evidence="15" type="ORF">GCM10011363_39990</name>
</gene>
<evidence type="ECO:0000256" key="11">
    <source>
        <dbReference type="ARBA" id="ARBA00023136"/>
    </source>
</evidence>
<dbReference type="InterPro" id="IPR011577">
    <property type="entry name" value="Cyt_b561_bac/Ni-Hgenase"/>
</dbReference>
<keyword evidence="9 13" id="KW-1133">Transmembrane helix</keyword>
<dbReference type="PANTHER" id="PTHR30529">
    <property type="entry name" value="CYTOCHROME B561"/>
    <property type="match status" value="1"/>
</dbReference>
<feature type="transmembrane region" description="Helical" evidence="13">
    <location>
        <begin position="110"/>
        <end position="128"/>
    </location>
</feature>
<dbReference type="Pfam" id="PF01292">
    <property type="entry name" value="Ni_hydr_CYTB"/>
    <property type="match status" value="1"/>
</dbReference>
<comment type="similarity">
    <text evidence="12">Belongs to the cytochrome b561 family.</text>
</comment>
<keyword evidence="3" id="KW-0813">Transport</keyword>
<evidence type="ECO:0000256" key="2">
    <source>
        <dbReference type="ARBA" id="ARBA00004651"/>
    </source>
</evidence>
<evidence type="ECO:0000256" key="3">
    <source>
        <dbReference type="ARBA" id="ARBA00022448"/>
    </source>
</evidence>
<keyword evidence="8" id="KW-0249">Electron transport</keyword>
<keyword evidence="4" id="KW-1003">Cell membrane</keyword>
<dbReference type="EMBL" id="BMFC01000016">
    <property type="protein sequence ID" value="GGC19292.1"/>
    <property type="molecule type" value="Genomic_DNA"/>
</dbReference>
<comment type="cofactor">
    <cofactor evidence="1">
        <name>heme b</name>
        <dbReference type="ChEBI" id="CHEBI:60344"/>
    </cofactor>
</comment>
<sequence length="176" mass="19098">MPNSAPSQLNGHTMKQTSGYSATQIGLHWIVTVLVAGQYIFKDSIASAWEAYTQGQEIAFSPLVFAHVAGGMLILSFVLWRLALRFTRGVPPAPENEPGPLKTLSHVAHWGFYAVLAAMSVTGGMMWIGDITAAAQAHNVLKIVLLAMIALHVLAVPFHRIVLKNNVMSRMIRPGV</sequence>
<feature type="transmembrane region" description="Helical" evidence="13">
    <location>
        <begin position="60"/>
        <end position="80"/>
    </location>
</feature>
<evidence type="ECO:0000256" key="5">
    <source>
        <dbReference type="ARBA" id="ARBA00022617"/>
    </source>
</evidence>
<evidence type="ECO:0000256" key="1">
    <source>
        <dbReference type="ARBA" id="ARBA00001970"/>
    </source>
</evidence>